<keyword evidence="3 11" id="KW-0813">Transport</keyword>
<sequence length="768" mass="85724">MLKISFPVSLMVSALALAFPSVSSAQGSADLAANFAANTLENTAQSTQKSLDTQKKELPKATAVVTPAQTTAQTKATDNQTQKVQVKGNREYDARRFDTASKIVVTQEEIARFGDTEITDVLKRLPSVSVVGGAIRMRGLGAGYTQVLLNGEPSPPGFSIESLAPDLIERIEIVRSASAEFSAQAVAGTINIILKRSISMTQRQFKLGYFQRGDLPSGLYSSFQLSDKVEQFSYSVPLNLNVGRFNNPDNQSLTRKTDSQGELTQLRTNSSANDNRNRSVSSAPRLNWTLDNEDILSFNAFINFNENEGSNRGKTNSLAGVAYRFPTEDYDTTNESQSWNNNFSWTHKLGDSAKLELRAGTHYWHSKSTGRSVGRDVNETALFDRHVDTESFNRGWTHSGKYNAPFIEDHTISAGWELASRWQSSNNLTRGTTAMNEVISPINLQEDVEFKIARTSLYAQDEWTLDKQLSVYLGLRWESITMDGRGNSLDNVHNRSAVLSPIFQTLYKIPDHPNQQIRFALSRTYKGVNSWDLVHRRYYSTNNSATSPDGLANPNLQPELATGFDLGYEHFVDGGGVFSANFFLRRISGITLNRLFQQDNLWVSMPVNGGHAQTKGLELEAKFPMRLWMEHAPALDFRMNAAMNHSTIDTVPGPNNRLDSQVPVRANVGLDYKPDALPLTVGAGFAFQNAGLVRISANQVNYGRVNRSLETYALWKFDTMSNLRLSMNNVIRQTAYSESEYTDEQGSTLRQNYNPSKLNVRLNYEMRF</sequence>
<evidence type="ECO:0000256" key="1">
    <source>
        <dbReference type="ARBA" id="ARBA00004571"/>
    </source>
</evidence>
<keyword evidence="8 11" id="KW-0472">Membrane</keyword>
<feature type="chain" id="PRO_5046594499" evidence="14">
    <location>
        <begin position="26"/>
        <end position="768"/>
    </location>
</feature>
<dbReference type="EMBL" id="JBHLXJ010000007">
    <property type="protein sequence ID" value="MFC0349500.1"/>
    <property type="molecule type" value="Genomic_DNA"/>
</dbReference>
<dbReference type="PANTHER" id="PTHR30069">
    <property type="entry name" value="TONB-DEPENDENT OUTER MEMBRANE RECEPTOR"/>
    <property type="match status" value="1"/>
</dbReference>
<dbReference type="SUPFAM" id="SSF56935">
    <property type="entry name" value="Porins"/>
    <property type="match status" value="1"/>
</dbReference>
<name>A0ABV6IDC5_9BURK</name>
<reference evidence="17 18" key="1">
    <citation type="submission" date="2024-09" db="EMBL/GenBank/DDBJ databases">
        <authorList>
            <person name="Sun Q."/>
            <person name="Mori K."/>
        </authorList>
    </citation>
    <scope>NUCLEOTIDE SEQUENCE [LARGE SCALE GENOMIC DNA]</scope>
    <source>
        <strain evidence="17 18">CCM 8677</strain>
    </source>
</reference>
<feature type="signal peptide" evidence="14">
    <location>
        <begin position="1"/>
        <end position="25"/>
    </location>
</feature>
<dbReference type="InterPro" id="IPR000531">
    <property type="entry name" value="Beta-barrel_TonB"/>
</dbReference>
<dbReference type="InterPro" id="IPR036942">
    <property type="entry name" value="Beta-barrel_TonB_sf"/>
</dbReference>
<comment type="caution">
    <text evidence="17">The sequence shown here is derived from an EMBL/GenBank/DDBJ whole genome shotgun (WGS) entry which is preliminary data.</text>
</comment>
<keyword evidence="4 11" id="KW-1134">Transmembrane beta strand</keyword>
<evidence type="ECO:0000256" key="9">
    <source>
        <dbReference type="ARBA" id="ARBA00023170"/>
    </source>
</evidence>
<evidence type="ECO:0000256" key="2">
    <source>
        <dbReference type="ARBA" id="ARBA00009810"/>
    </source>
</evidence>
<dbReference type="Gene3D" id="2.40.170.20">
    <property type="entry name" value="TonB-dependent receptor, beta-barrel domain"/>
    <property type="match status" value="1"/>
</dbReference>
<accession>A0ABV6IDC5</accession>
<keyword evidence="7 12" id="KW-0798">TonB box</keyword>
<evidence type="ECO:0000256" key="10">
    <source>
        <dbReference type="ARBA" id="ARBA00023237"/>
    </source>
</evidence>
<dbReference type="PANTHER" id="PTHR30069:SF29">
    <property type="entry name" value="HEMOGLOBIN AND HEMOGLOBIN-HAPTOGLOBIN-BINDING PROTEIN 1-RELATED"/>
    <property type="match status" value="1"/>
</dbReference>
<dbReference type="PROSITE" id="PS52016">
    <property type="entry name" value="TONB_DEPENDENT_REC_3"/>
    <property type="match status" value="1"/>
</dbReference>
<evidence type="ECO:0000259" key="16">
    <source>
        <dbReference type="Pfam" id="PF07715"/>
    </source>
</evidence>
<dbReference type="InterPro" id="IPR037066">
    <property type="entry name" value="Plug_dom_sf"/>
</dbReference>
<evidence type="ECO:0000256" key="5">
    <source>
        <dbReference type="ARBA" id="ARBA00022692"/>
    </source>
</evidence>
<feature type="domain" description="TonB-dependent receptor plug" evidence="16">
    <location>
        <begin position="100"/>
        <end position="189"/>
    </location>
</feature>
<evidence type="ECO:0000256" key="3">
    <source>
        <dbReference type="ARBA" id="ARBA00022448"/>
    </source>
</evidence>
<feature type="compositionally biased region" description="Polar residues" evidence="13">
    <location>
        <begin position="247"/>
        <end position="281"/>
    </location>
</feature>
<evidence type="ECO:0000256" key="14">
    <source>
        <dbReference type="SAM" id="SignalP"/>
    </source>
</evidence>
<evidence type="ECO:0000256" key="8">
    <source>
        <dbReference type="ARBA" id="ARBA00023136"/>
    </source>
</evidence>
<evidence type="ECO:0000259" key="15">
    <source>
        <dbReference type="Pfam" id="PF00593"/>
    </source>
</evidence>
<evidence type="ECO:0000256" key="4">
    <source>
        <dbReference type="ARBA" id="ARBA00022452"/>
    </source>
</evidence>
<proteinExistence type="inferred from homology"/>
<dbReference type="Pfam" id="PF00593">
    <property type="entry name" value="TonB_dep_Rec_b-barrel"/>
    <property type="match status" value="1"/>
</dbReference>
<keyword evidence="18" id="KW-1185">Reference proteome</keyword>
<dbReference type="RefSeq" id="WP_390211149.1">
    <property type="nucleotide sequence ID" value="NZ_JBHLXJ010000007.1"/>
</dbReference>
<protein>
    <submittedName>
        <fullName evidence="17">TonB-dependent receptor plug domain-containing protein</fullName>
    </submittedName>
</protein>
<keyword evidence="6 14" id="KW-0732">Signal</keyword>
<evidence type="ECO:0000256" key="7">
    <source>
        <dbReference type="ARBA" id="ARBA00023077"/>
    </source>
</evidence>
<dbReference type="InterPro" id="IPR012910">
    <property type="entry name" value="Plug_dom"/>
</dbReference>
<keyword evidence="10 11" id="KW-0998">Cell outer membrane</keyword>
<keyword evidence="9 17" id="KW-0675">Receptor</keyword>
<dbReference type="Proteomes" id="UP001589844">
    <property type="component" value="Unassembled WGS sequence"/>
</dbReference>
<evidence type="ECO:0000256" key="6">
    <source>
        <dbReference type="ARBA" id="ARBA00022729"/>
    </source>
</evidence>
<feature type="domain" description="TonB-dependent receptor-like beta-barrel" evidence="15">
    <location>
        <begin position="328"/>
        <end position="730"/>
    </location>
</feature>
<comment type="similarity">
    <text evidence="2 11 12">Belongs to the TonB-dependent receptor family.</text>
</comment>
<keyword evidence="5 11" id="KW-0812">Transmembrane</keyword>
<dbReference type="Gene3D" id="2.170.130.10">
    <property type="entry name" value="TonB-dependent receptor, plug domain"/>
    <property type="match status" value="1"/>
</dbReference>
<evidence type="ECO:0000256" key="11">
    <source>
        <dbReference type="PROSITE-ProRule" id="PRU01360"/>
    </source>
</evidence>
<evidence type="ECO:0000256" key="13">
    <source>
        <dbReference type="SAM" id="MobiDB-lite"/>
    </source>
</evidence>
<gene>
    <name evidence="17" type="ORF">ACFFJH_06755</name>
</gene>
<organism evidence="17 18">
    <name type="scientific">Undibacterium danionis</name>
    <dbReference type="NCBI Taxonomy" id="1812100"/>
    <lineage>
        <taxon>Bacteria</taxon>
        <taxon>Pseudomonadati</taxon>
        <taxon>Pseudomonadota</taxon>
        <taxon>Betaproteobacteria</taxon>
        <taxon>Burkholderiales</taxon>
        <taxon>Oxalobacteraceae</taxon>
        <taxon>Undibacterium</taxon>
    </lineage>
</organism>
<evidence type="ECO:0000256" key="12">
    <source>
        <dbReference type="RuleBase" id="RU003357"/>
    </source>
</evidence>
<dbReference type="InterPro" id="IPR039426">
    <property type="entry name" value="TonB-dep_rcpt-like"/>
</dbReference>
<comment type="subcellular location">
    <subcellularLocation>
        <location evidence="1 11">Cell outer membrane</location>
        <topology evidence="1 11">Multi-pass membrane protein</topology>
    </subcellularLocation>
</comment>
<evidence type="ECO:0000313" key="17">
    <source>
        <dbReference type="EMBL" id="MFC0349500.1"/>
    </source>
</evidence>
<evidence type="ECO:0000313" key="18">
    <source>
        <dbReference type="Proteomes" id="UP001589844"/>
    </source>
</evidence>
<feature type="region of interest" description="Disordered" evidence="13">
    <location>
        <begin position="246"/>
        <end position="281"/>
    </location>
</feature>
<dbReference type="Pfam" id="PF07715">
    <property type="entry name" value="Plug"/>
    <property type="match status" value="1"/>
</dbReference>
<dbReference type="CDD" id="cd01347">
    <property type="entry name" value="ligand_gated_channel"/>
    <property type="match status" value="1"/>
</dbReference>